<reference evidence="1 2" key="3">
    <citation type="journal article" date="2022" name="Microbiol. Spectr.">
        <title>Folding features and dynamics of 3D genome architecture in plant fungal pathogens.</title>
        <authorList>
            <person name="Xia C."/>
        </authorList>
    </citation>
    <scope>NUCLEOTIDE SEQUENCE [LARGE SCALE GENOMIC DNA]</scope>
    <source>
        <strain evidence="1 2">93-210</strain>
    </source>
</reference>
<reference evidence="2" key="2">
    <citation type="journal article" date="2018" name="Mol. Plant Microbe Interact.">
        <title>Genome sequence resources for the wheat stripe rust pathogen (Puccinia striiformis f. sp. tritici) and the barley stripe rust pathogen (Puccinia striiformis f. sp. hordei).</title>
        <authorList>
            <person name="Xia C."/>
            <person name="Wang M."/>
            <person name="Yin C."/>
            <person name="Cornejo O.E."/>
            <person name="Hulbert S.H."/>
            <person name="Chen X."/>
        </authorList>
    </citation>
    <scope>NUCLEOTIDE SEQUENCE [LARGE SCALE GENOMIC DNA]</scope>
    <source>
        <strain evidence="2">93-210</strain>
    </source>
</reference>
<dbReference type="EMBL" id="CM045879">
    <property type="protein sequence ID" value="KAI7938622.1"/>
    <property type="molecule type" value="Genomic_DNA"/>
</dbReference>
<organism evidence="1 2">
    <name type="scientific">Puccinia striiformis f. sp. tritici</name>
    <dbReference type="NCBI Taxonomy" id="168172"/>
    <lineage>
        <taxon>Eukaryota</taxon>
        <taxon>Fungi</taxon>
        <taxon>Dikarya</taxon>
        <taxon>Basidiomycota</taxon>
        <taxon>Pucciniomycotina</taxon>
        <taxon>Pucciniomycetes</taxon>
        <taxon>Pucciniales</taxon>
        <taxon>Pucciniaceae</taxon>
        <taxon>Puccinia</taxon>
    </lineage>
</organism>
<proteinExistence type="predicted"/>
<sequence>MPARSVPVVPRCFTVVLAARPGFDLNLPAEQSLDEHEVPSYTSQTSPGKRTYDQVQTSSHNSPAGRDFSSSLQVGQSNSSKLGCIESIMLETDQVTEASAYDHYPSTQSSQTLTDLTESASEAKPSEFDPGRGPAPGRQSGADTSRTSLPSIFRSPDLRHGNLKESGHEYFMSQGRVVEKVLVKFVTRFENAIRPDDFFPRPSDRPSIEAHFNLLSGLAGGKTRRRLVSLYSSLLASIYDLHGEFLNQLDITTYNYRVQQEKVLEWLHQAIVDPNAGLPSAGIVNLQPGSARDLPVDRIREMFILYFSQQRNNPVRQSSAAYFLESYRNQHPTDYSDLIQSSNRPHEELLERNPHFQARLKFLSNVAGQSEHYCAFLKSKRKAESYSGQVGSFRKQFNGGDIVPAYLRSYHPRLRIATFFCEKDLGDQYFRIIRPQNGAVVQLRDLLTKLRILLKSVDYLDFLMLQNLQIDKTKFPEHRNSLLDWILRLIIKPKVGFPLIATFKFPHDVAPWFDKDYESSILLGELQVKLLGYFSGDMSNDNLENISVFLLAAWYHDVTPHKNGSRSLDFPQP</sequence>
<reference evidence="2" key="1">
    <citation type="journal article" date="2018" name="BMC Genomics">
        <title>Genomic insights into host adaptation between the wheat stripe rust pathogen (Puccinia striiformis f. sp. tritici) and the barley stripe rust pathogen (Puccinia striiformis f. sp. hordei).</title>
        <authorList>
            <person name="Xia C."/>
            <person name="Wang M."/>
            <person name="Yin C."/>
            <person name="Cornejo O.E."/>
            <person name="Hulbert S.H."/>
            <person name="Chen X."/>
        </authorList>
    </citation>
    <scope>NUCLEOTIDE SEQUENCE [LARGE SCALE GENOMIC DNA]</scope>
    <source>
        <strain evidence="2">93-210</strain>
    </source>
</reference>
<evidence type="ECO:0000313" key="2">
    <source>
        <dbReference type="Proteomes" id="UP001060170"/>
    </source>
</evidence>
<dbReference type="Proteomes" id="UP001060170">
    <property type="component" value="Chromosome 15"/>
</dbReference>
<gene>
    <name evidence="1" type="ORF">MJO28_014201</name>
</gene>
<protein>
    <submittedName>
        <fullName evidence="1">Uncharacterized protein</fullName>
    </submittedName>
</protein>
<comment type="caution">
    <text evidence="1">The sequence shown here is derived from an EMBL/GenBank/DDBJ whole genome shotgun (WGS) entry which is preliminary data.</text>
</comment>
<accession>A0ACC0DT39</accession>
<evidence type="ECO:0000313" key="1">
    <source>
        <dbReference type="EMBL" id="KAI7938622.1"/>
    </source>
</evidence>
<keyword evidence="2" id="KW-1185">Reference proteome</keyword>
<name>A0ACC0DT39_9BASI</name>